<feature type="region of interest" description="Disordered" evidence="1">
    <location>
        <begin position="147"/>
        <end position="191"/>
    </location>
</feature>
<evidence type="ECO:0000313" key="2">
    <source>
        <dbReference type="EMBL" id="ESZ91887.1"/>
    </source>
</evidence>
<dbReference type="OrthoDB" id="3564648at2759"/>
<gene>
    <name evidence="2" type="ORF">SBOR_7717</name>
</gene>
<dbReference type="EMBL" id="AYSA01000447">
    <property type="protein sequence ID" value="ESZ91887.1"/>
    <property type="molecule type" value="Genomic_DNA"/>
</dbReference>
<protein>
    <submittedName>
        <fullName evidence="2">Uncharacterized protein</fullName>
    </submittedName>
</protein>
<sequence length="191" mass="22664">MEELKMEDIMEGKKLEETMEKTMEEIMEETKMADTPMCFVCERMISERKRSADRAQRDFHHQLEKWTWLNSPNCRAFGAFSPADIPPAPTAPVPRPPLFRLDPSSLEECMLCLRSFCEWHKSEETNGICQINHATYCRKHPEIPGIFPSMADLERPKEKKKERQKRKREERREQENKKPQREPAQTQLVMR</sequence>
<feature type="compositionally biased region" description="Basic and acidic residues" evidence="1">
    <location>
        <begin position="152"/>
        <end position="161"/>
    </location>
</feature>
<evidence type="ECO:0000256" key="1">
    <source>
        <dbReference type="SAM" id="MobiDB-lite"/>
    </source>
</evidence>
<evidence type="ECO:0000313" key="3">
    <source>
        <dbReference type="Proteomes" id="UP000019487"/>
    </source>
</evidence>
<name>W9C565_SCLBF</name>
<dbReference type="Proteomes" id="UP000019487">
    <property type="component" value="Unassembled WGS sequence"/>
</dbReference>
<keyword evidence="3" id="KW-1185">Reference proteome</keyword>
<organism evidence="2 3">
    <name type="scientific">Sclerotinia borealis (strain F-4128)</name>
    <dbReference type="NCBI Taxonomy" id="1432307"/>
    <lineage>
        <taxon>Eukaryota</taxon>
        <taxon>Fungi</taxon>
        <taxon>Dikarya</taxon>
        <taxon>Ascomycota</taxon>
        <taxon>Pezizomycotina</taxon>
        <taxon>Leotiomycetes</taxon>
        <taxon>Helotiales</taxon>
        <taxon>Sclerotiniaceae</taxon>
        <taxon>Sclerotinia</taxon>
    </lineage>
</organism>
<dbReference type="AlphaFoldDB" id="W9C565"/>
<comment type="caution">
    <text evidence="2">The sequence shown here is derived from an EMBL/GenBank/DDBJ whole genome shotgun (WGS) entry which is preliminary data.</text>
</comment>
<feature type="compositionally biased region" description="Basic and acidic residues" evidence="1">
    <location>
        <begin position="170"/>
        <end position="181"/>
    </location>
</feature>
<proteinExistence type="predicted"/>
<reference evidence="2 3" key="1">
    <citation type="journal article" date="2014" name="Genome Announc.">
        <title>Draft genome sequence of Sclerotinia borealis, a psychrophilic plant pathogenic fungus.</title>
        <authorList>
            <person name="Mardanov A.V."/>
            <person name="Beletsky A.V."/>
            <person name="Kadnikov V.V."/>
            <person name="Ignatov A.N."/>
            <person name="Ravin N.V."/>
        </authorList>
    </citation>
    <scope>NUCLEOTIDE SEQUENCE [LARGE SCALE GENOMIC DNA]</scope>
    <source>
        <strain evidence="3">F-4157</strain>
    </source>
</reference>
<accession>W9C565</accession>
<dbReference type="HOGENOM" id="CLU_1422186_0_0_1"/>